<keyword evidence="2" id="KW-1185">Reference proteome</keyword>
<evidence type="ECO:0000313" key="2">
    <source>
        <dbReference type="Proteomes" id="UP000054845"/>
    </source>
</evidence>
<dbReference type="AlphaFoldDB" id="A0A0P1BHR7"/>
<dbReference type="Proteomes" id="UP000054845">
    <property type="component" value="Unassembled WGS sequence"/>
</dbReference>
<sequence length="59" mass="6563">MMRHRSIAAGAAQTFVPAQHARVPISSWSIYHVLSESDPACMKHGAWVGEVFVRRQSRG</sequence>
<dbReference type="EMBL" id="CCYA01000258">
    <property type="protein sequence ID" value="CEH15198.1"/>
    <property type="molecule type" value="Genomic_DNA"/>
</dbReference>
<proteinExistence type="predicted"/>
<organism evidence="1 2">
    <name type="scientific">Ceraceosorus bombacis</name>
    <dbReference type="NCBI Taxonomy" id="401625"/>
    <lineage>
        <taxon>Eukaryota</taxon>
        <taxon>Fungi</taxon>
        <taxon>Dikarya</taxon>
        <taxon>Basidiomycota</taxon>
        <taxon>Ustilaginomycotina</taxon>
        <taxon>Exobasidiomycetes</taxon>
        <taxon>Ceraceosorales</taxon>
        <taxon>Ceraceosoraceae</taxon>
        <taxon>Ceraceosorus</taxon>
    </lineage>
</organism>
<evidence type="ECO:0000313" key="1">
    <source>
        <dbReference type="EMBL" id="CEH15198.1"/>
    </source>
</evidence>
<reference evidence="1 2" key="1">
    <citation type="submission" date="2014-09" db="EMBL/GenBank/DDBJ databases">
        <authorList>
            <person name="Magalhaes I.L.F."/>
            <person name="Oliveira U."/>
            <person name="Santos F.R."/>
            <person name="Vidigal T.H.D.A."/>
            <person name="Brescovit A.D."/>
            <person name="Santos A.J."/>
        </authorList>
    </citation>
    <scope>NUCLEOTIDE SEQUENCE [LARGE SCALE GENOMIC DNA]</scope>
</reference>
<protein>
    <submittedName>
        <fullName evidence="1">Uncharacterized protein</fullName>
    </submittedName>
</protein>
<accession>A0A0P1BHR7</accession>
<name>A0A0P1BHR7_9BASI</name>